<reference evidence="15" key="1">
    <citation type="submission" date="2020-11" db="EMBL/GenBank/DDBJ databases">
        <authorList>
            <person name="Tran Van P."/>
        </authorList>
    </citation>
    <scope>NUCLEOTIDE SEQUENCE</scope>
</reference>
<feature type="transmembrane region" description="Helical" evidence="11">
    <location>
        <begin position="422"/>
        <end position="441"/>
    </location>
</feature>
<evidence type="ECO:0000256" key="12">
    <source>
        <dbReference type="SAM" id="SignalP"/>
    </source>
</evidence>
<evidence type="ECO:0000256" key="5">
    <source>
        <dbReference type="ARBA" id="ARBA00023034"/>
    </source>
</evidence>
<feature type="transmembrane region" description="Helical" evidence="11">
    <location>
        <begin position="461"/>
        <end position="478"/>
    </location>
</feature>
<accession>A0A7R8X921</accession>
<evidence type="ECO:0000256" key="6">
    <source>
        <dbReference type="ARBA" id="ARBA00023136"/>
    </source>
</evidence>
<dbReference type="GO" id="GO:0000139">
    <property type="term" value="C:Golgi membrane"/>
    <property type="evidence" value="ECO:0007669"/>
    <property type="project" value="UniProtKB-SubCell"/>
</dbReference>
<feature type="domain" description="GOST seven transmembrane" evidence="13">
    <location>
        <begin position="240"/>
        <end position="485"/>
    </location>
</feature>
<proteinExistence type="inferred from homology"/>
<evidence type="ECO:0000256" key="9">
    <source>
        <dbReference type="SAM" id="Coils"/>
    </source>
</evidence>
<feature type="region of interest" description="Disordered" evidence="10">
    <location>
        <begin position="164"/>
        <end position="194"/>
    </location>
</feature>
<dbReference type="Gene3D" id="1.20.5.370">
    <property type="match status" value="1"/>
</dbReference>
<dbReference type="PANTHER" id="PTHR21229">
    <property type="entry name" value="LUNG SEVEN TRANSMEMBRANE RECEPTOR"/>
    <property type="match status" value="1"/>
</dbReference>
<comment type="subcellular location">
    <subcellularLocation>
        <location evidence="1">Golgi apparatus membrane</location>
        <topology evidence="1">Multi-pass membrane protein</topology>
    </subcellularLocation>
</comment>
<dbReference type="EMBL" id="LR900611">
    <property type="protein sequence ID" value="CAD7246301.1"/>
    <property type="molecule type" value="Genomic_DNA"/>
</dbReference>
<dbReference type="InterPro" id="IPR009637">
    <property type="entry name" value="GPR107/GPR108-like"/>
</dbReference>
<evidence type="ECO:0000259" key="13">
    <source>
        <dbReference type="Pfam" id="PF06814"/>
    </source>
</evidence>
<evidence type="ECO:0000256" key="8">
    <source>
        <dbReference type="ARBA" id="ARBA00044946"/>
    </source>
</evidence>
<feature type="transmembrane region" description="Helical" evidence="11">
    <location>
        <begin position="381"/>
        <end position="401"/>
    </location>
</feature>
<dbReference type="AlphaFoldDB" id="A0A7R8X921"/>
<keyword evidence="16" id="KW-1185">Reference proteome</keyword>
<evidence type="ECO:0000256" key="2">
    <source>
        <dbReference type="ARBA" id="ARBA00022692"/>
    </source>
</evidence>
<evidence type="ECO:0000256" key="11">
    <source>
        <dbReference type="SAM" id="Phobius"/>
    </source>
</evidence>
<feature type="domain" description="TMEM87A/B GOLD" evidence="14">
    <location>
        <begin position="21"/>
        <end position="164"/>
    </location>
</feature>
<keyword evidence="5" id="KW-0333">Golgi apparatus</keyword>
<organism evidence="15">
    <name type="scientific">Darwinula stevensoni</name>
    <dbReference type="NCBI Taxonomy" id="69355"/>
    <lineage>
        <taxon>Eukaryota</taxon>
        <taxon>Metazoa</taxon>
        <taxon>Ecdysozoa</taxon>
        <taxon>Arthropoda</taxon>
        <taxon>Crustacea</taxon>
        <taxon>Oligostraca</taxon>
        <taxon>Ostracoda</taxon>
        <taxon>Podocopa</taxon>
        <taxon>Podocopida</taxon>
        <taxon>Darwinulocopina</taxon>
        <taxon>Darwinuloidea</taxon>
        <taxon>Darwinulidae</taxon>
        <taxon>Darwinula</taxon>
    </lineage>
</organism>
<dbReference type="OrthoDB" id="19932at2759"/>
<gene>
    <name evidence="15" type="ORF">DSTB1V02_LOCUS6154</name>
</gene>
<evidence type="ECO:0000256" key="7">
    <source>
        <dbReference type="ARBA" id="ARBA00023180"/>
    </source>
</evidence>
<keyword evidence="6 11" id="KW-0472">Membrane</keyword>
<feature type="transmembrane region" description="Helical" evidence="11">
    <location>
        <begin position="344"/>
        <end position="361"/>
    </location>
</feature>
<dbReference type="GO" id="GO:0005829">
    <property type="term" value="C:cytosol"/>
    <property type="evidence" value="ECO:0007669"/>
    <property type="project" value="GOC"/>
</dbReference>
<dbReference type="SUPFAM" id="SSF58022">
    <property type="entry name" value="XRCC4, C-terminal oligomerization domain"/>
    <property type="match status" value="1"/>
</dbReference>
<feature type="signal peptide" evidence="12">
    <location>
        <begin position="1"/>
        <end position="19"/>
    </location>
</feature>
<feature type="coiled-coil region" evidence="9">
    <location>
        <begin position="674"/>
        <end position="701"/>
    </location>
</feature>
<name>A0A7R8X921_9CRUS</name>
<feature type="chain" id="PRO_5036402443" description="Transmembrane protein 87A" evidence="12">
    <location>
        <begin position="20"/>
        <end position="823"/>
    </location>
</feature>
<evidence type="ECO:0000256" key="10">
    <source>
        <dbReference type="SAM" id="MobiDB-lite"/>
    </source>
</evidence>
<dbReference type="GO" id="GO:0042147">
    <property type="term" value="P:retrograde transport, endosome to Golgi"/>
    <property type="evidence" value="ECO:0007669"/>
    <property type="project" value="TreeGrafter"/>
</dbReference>
<evidence type="ECO:0000313" key="16">
    <source>
        <dbReference type="Proteomes" id="UP000677054"/>
    </source>
</evidence>
<comment type="similarity">
    <text evidence="8">Belongs to the LU7TM family. TMEM87 subfamily.</text>
</comment>
<feature type="compositionally biased region" description="Basic and acidic residues" evidence="10">
    <location>
        <begin position="767"/>
        <end position="779"/>
    </location>
</feature>
<sequence>MKWTLSIVIIFSLQDLSVSFPEQGVWDIKLTQNQNMGSVYKSLYKDSIISVKVSCQSVKTQAVKVGWTIRETQCWEEYLFLQDPSVDTEIIKRYYENPDFIIQELGYNETSYFKGSMEHDCRETFIVAPDKEAAFQIVSTRTEEQPPKAQAMSRKRRETNMIGKDSHSDMTETMTQGNDTRLGPSQGLHTPKTEHPVAKMPHDGIYLLIISLESDSSEFNAVVHVEMRTPYGFLSAVDWPLLPFFGVMCFVYVGYGLAWLIVCFLQWKDLLRIQFWIGGVIFLGMIEKAVYYAEFQSINSSGTSVPGAAVFAELISCAKRTLSRMLVIIVSLGFGIVKPRLGSMLHRVVGVGVLYFILASVEGSLRVIHPKNDPSSQALLASVPLAVLDAAICWWIFSSLVQTLRTLKLRRNMVKLNLYRHFTNTLIFAVVASVIFMLWAIKYHRLKTCLTDWKELWLDDAYWHILFSVVLLVIMILWRPTNNNQRYAFTQLLDGGDDEDEEELLPPEAFEGMTHRATKRERQDSGKSRDKKKSIEDDLKWVEENIPSSMADVVFELQVRRMQKISMPDGHTWFLAWSEYTSDSLELYLTDMEQSWKAQWIAGPDHLRAFLSKEQKPQLQIDGNSSLQITTKREKLTLPVQMMKKEDAWVKIMDLSLNEIAMLEEASILKQEDFEALENRQRDLLQKLEEVVQRKRDTERDVYSCFVPVLSAKVERIHDLNARLQAQTQPLASDPDKKSCAELEPRKRISKAYLNVKQTTKTRRAKREVNEPRKGEEMQPRVAASQETSDSFDHHDYPTVTITSPSPPLSQAAKELDEVFGLN</sequence>
<evidence type="ECO:0008006" key="17">
    <source>
        <dbReference type="Google" id="ProtNLM"/>
    </source>
</evidence>
<keyword evidence="9" id="KW-0175">Coiled coil</keyword>
<keyword evidence="4 11" id="KW-1133">Transmembrane helix</keyword>
<protein>
    <recommendedName>
        <fullName evidence="17">Transmembrane protein 87A</fullName>
    </recommendedName>
</protein>
<keyword evidence="3 12" id="KW-0732">Signal</keyword>
<feature type="transmembrane region" description="Helical" evidence="11">
    <location>
        <begin position="241"/>
        <end position="263"/>
    </location>
</feature>
<keyword evidence="2 11" id="KW-0812">Transmembrane</keyword>
<keyword evidence="7" id="KW-0325">Glycoprotein</keyword>
<evidence type="ECO:0000256" key="4">
    <source>
        <dbReference type="ARBA" id="ARBA00022989"/>
    </source>
</evidence>
<feature type="region of interest" description="Disordered" evidence="10">
    <location>
        <begin position="140"/>
        <end position="159"/>
    </location>
</feature>
<dbReference type="EMBL" id="CAJPEV010001094">
    <property type="protein sequence ID" value="CAG0890679.1"/>
    <property type="molecule type" value="Genomic_DNA"/>
</dbReference>
<dbReference type="Proteomes" id="UP000677054">
    <property type="component" value="Unassembled WGS sequence"/>
</dbReference>
<evidence type="ECO:0000313" key="15">
    <source>
        <dbReference type="EMBL" id="CAD7246301.1"/>
    </source>
</evidence>
<feature type="region of interest" description="Disordered" evidence="10">
    <location>
        <begin position="759"/>
        <end position="823"/>
    </location>
</feature>
<evidence type="ECO:0000256" key="1">
    <source>
        <dbReference type="ARBA" id="ARBA00004653"/>
    </source>
</evidence>
<dbReference type="InterPro" id="IPR054101">
    <property type="entry name" value="TMEM87A/B_GOLD"/>
</dbReference>
<evidence type="ECO:0000256" key="3">
    <source>
        <dbReference type="ARBA" id="ARBA00022729"/>
    </source>
</evidence>
<dbReference type="InterPro" id="IPR014751">
    <property type="entry name" value="XRCC4-like_C"/>
</dbReference>
<evidence type="ECO:0000259" key="14">
    <source>
        <dbReference type="Pfam" id="PF21901"/>
    </source>
</evidence>
<dbReference type="Pfam" id="PF21901">
    <property type="entry name" value="TMEM87A-B_GOLD"/>
    <property type="match status" value="1"/>
</dbReference>
<dbReference type="Pfam" id="PF06814">
    <property type="entry name" value="GOST_TM"/>
    <property type="match status" value="1"/>
</dbReference>
<dbReference type="PANTHER" id="PTHR21229:SF1">
    <property type="entry name" value="GH17801P"/>
    <property type="match status" value="1"/>
</dbReference>
<dbReference type="InterPro" id="IPR053937">
    <property type="entry name" value="GOST_TM"/>
</dbReference>